<protein>
    <submittedName>
        <fullName evidence="5">Gfo/Idh/MocA family oxidoreductase</fullName>
    </submittedName>
</protein>
<dbReference type="Proteomes" id="UP001146336">
    <property type="component" value="Unassembled WGS sequence"/>
</dbReference>
<dbReference type="PANTHER" id="PTHR22604:SF105">
    <property type="entry name" value="TRANS-1,2-DIHYDROBENZENE-1,2-DIOL DEHYDROGENASE"/>
    <property type="match status" value="1"/>
</dbReference>
<dbReference type="EMBL" id="JAOZFC020000003">
    <property type="protein sequence ID" value="MDF9300724.1"/>
    <property type="molecule type" value="Genomic_DNA"/>
</dbReference>
<evidence type="ECO:0000256" key="2">
    <source>
        <dbReference type="ARBA" id="ARBA00023002"/>
    </source>
</evidence>
<dbReference type="Pfam" id="PF01408">
    <property type="entry name" value="GFO_IDH_MocA"/>
    <property type="match status" value="1"/>
</dbReference>
<dbReference type="SUPFAM" id="SSF51735">
    <property type="entry name" value="NAD(P)-binding Rossmann-fold domains"/>
    <property type="match status" value="1"/>
</dbReference>
<dbReference type="RefSeq" id="WP_277426401.1">
    <property type="nucleotide sequence ID" value="NZ_JAOZFC020000003.1"/>
</dbReference>
<sequence>MVNSRTLNWGIIGTGTIANEMAAALLAHNHPATAVTARNQEKLAQFADKYQIPTTYGTVAELLADDNIDAVYIATPHNTHLEFIEQAFEHGKHVLAEKAITVSYEEYAIVQKLAEEKGLVLMEAMTPVHMPLFKRLRNSVENGALGQIKMINTTFGSHKPYDPTNRFFNPDLAGGALLDIGGYATQSTLYFMTSAPNVVKSAMMPFETGVDEQSVTLLVNQDNEMATITNSMQAKQPKAVTISGTKGYFRIMDFPRADSAQWYHTETGEMETIALGNTADALWYEIVDFEAAVDDDAIAKHFATLTETQFQVLAKIQQEWQGA</sequence>
<comment type="caution">
    <text evidence="5">The sequence shown here is derived from an EMBL/GenBank/DDBJ whole genome shotgun (WGS) entry which is preliminary data.</text>
</comment>
<dbReference type="InterPro" id="IPR055170">
    <property type="entry name" value="GFO_IDH_MocA-like_dom"/>
</dbReference>
<feature type="domain" description="Gfo/Idh/MocA-like oxidoreductase N-terminal" evidence="3">
    <location>
        <begin position="7"/>
        <end position="123"/>
    </location>
</feature>
<evidence type="ECO:0000259" key="3">
    <source>
        <dbReference type="Pfam" id="PF01408"/>
    </source>
</evidence>
<gene>
    <name evidence="5" type="ORF">OIT47_010630</name>
</gene>
<evidence type="ECO:0000256" key="1">
    <source>
        <dbReference type="ARBA" id="ARBA00010928"/>
    </source>
</evidence>
<keyword evidence="2" id="KW-0560">Oxidoreductase</keyword>
<proteinExistence type="inferred from homology"/>
<dbReference type="PANTHER" id="PTHR22604">
    <property type="entry name" value="OXIDOREDUCTASES"/>
    <property type="match status" value="1"/>
</dbReference>
<dbReference type="Gene3D" id="3.30.360.10">
    <property type="entry name" value="Dihydrodipicolinate Reductase, domain 2"/>
    <property type="match status" value="1"/>
</dbReference>
<dbReference type="InterPro" id="IPR000683">
    <property type="entry name" value="Gfo/Idh/MocA-like_OxRdtase_N"/>
</dbReference>
<accession>A0ABT6D728</accession>
<evidence type="ECO:0000313" key="6">
    <source>
        <dbReference type="Proteomes" id="UP001146336"/>
    </source>
</evidence>
<dbReference type="Pfam" id="PF22725">
    <property type="entry name" value="GFO_IDH_MocA_C3"/>
    <property type="match status" value="1"/>
</dbReference>
<dbReference type="InterPro" id="IPR050984">
    <property type="entry name" value="Gfo/Idh/MocA_domain"/>
</dbReference>
<dbReference type="Gene3D" id="3.40.50.720">
    <property type="entry name" value="NAD(P)-binding Rossmann-like Domain"/>
    <property type="match status" value="1"/>
</dbReference>
<dbReference type="SUPFAM" id="SSF55347">
    <property type="entry name" value="Glyceraldehyde-3-phosphate dehydrogenase-like, C-terminal domain"/>
    <property type="match status" value="1"/>
</dbReference>
<organism evidence="5 6">
    <name type="scientific">Weissella fermenti</name>
    <dbReference type="NCBI Taxonomy" id="2987699"/>
    <lineage>
        <taxon>Bacteria</taxon>
        <taxon>Bacillati</taxon>
        <taxon>Bacillota</taxon>
        <taxon>Bacilli</taxon>
        <taxon>Lactobacillales</taxon>
        <taxon>Lactobacillaceae</taxon>
        <taxon>Weissella</taxon>
    </lineage>
</organism>
<evidence type="ECO:0000313" key="5">
    <source>
        <dbReference type="EMBL" id="MDF9300724.1"/>
    </source>
</evidence>
<evidence type="ECO:0000259" key="4">
    <source>
        <dbReference type="Pfam" id="PF22725"/>
    </source>
</evidence>
<keyword evidence="6" id="KW-1185">Reference proteome</keyword>
<feature type="domain" description="GFO/IDH/MocA-like oxidoreductase" evidence="4">
    <location>
        <begin position="133"/>
        <end position="249"/>
    </location>
</feature>
<comment type="similarity">
    <text evidence="1">Belongs to the Gfo/Idh/MocA family.</text>
</comment>
<dbReference type="InterPro" id="IPR036291">
    <property type="entry name" value="NAD(P)-bd_dom_sf"/>
</dbReference>
<name>A0ABT6D728_9LACO</name>
<reference evidence="5" key="1">
    <citation type="submission" date="2023-03" db="EMBL/GenBank/DDBJ databases">
        <title>Comparative genomics of Weissella fermenti BK2, and weissella type species.</title>
        <authorList>
            <person name="Lee J.K."/>
            <person name="Baek J.H."/>
            <person name="Kim J.M."/>
            <person name="Choi D.G."/>
            <person name="Jeon C.O."/>
        </authorList>
    </citation>
    <scope>NUCLEOTIDE SEQUENCE</scope>
    <source>
        <strain evidence="5">BK2</strain>
    </source>
</reference>